<reference evidence="2 3" key="1">
    <citation type="submission" date="2023-02" db="EMBL/GenBank/DDBJ databases">
        <title>LHISI_Scaffold_Assembly.</title>
        <authorList>
            <person name="Stuart O.P."/>
            <person name="Cleave R."/>
            <person name="Magrath M.J.L."/>
            <person name="Mikheyev A.S."/>
        </authorList>
    </citation>
    <scope>NUCLEOTIDE SEQUENCE [LARGE SCALE GENOMIC DNA]</scope>
    <source>
        <strain evidence="2">Daus_M_001</strain>
        <tissue evidence="2">Leg muscle</tissue>
    </source>
</reference>
<evidence type="ECO:0000313" key="2">
    <source>
        <dbReference type="EMBL" id="KAJ8884239.1"/>
    </source>
</evidence>
<dbReference type="Proteomes" id="UP001159363">
    <property type="component" value="Chromosome 4"/>
</dbReference>
<accession>A0ABQ9HIT8</accession>
<evidence type="ECO:0000256" key="1">
    <source>
        <dbReference type="SAM" id="Phobius"/>
    </source>
</evidence>
<gene>
    <name evidence="2" type="ORF">PR048_016096</name>
</gene>
<name>A0ABQ9HIT8_9NEOP</name>
<keyword evidence="1" id="KW-1133">Transmembrane helix</keyword>
<keyword evidence="1" id="KW-0812">Transmembrane</keyword>
<protein>
    <submittedName>
        <fullName evidence="2">Uncharacterized protein</fullName>
    </submittedName>
</protein>
<organism evidence="2 3">
    <name type="scientific">Dryococelus australis</name>
    <dbReference type="NCBI Taxonomy" id="614101"/>
    <lineage>
        <taxon>Eukaryota</taxon>
        <taxon>Metazoa</taxon>
        <taxon>Ecdysozoa</taxon>
        <taxon>Arthropoda</taxon>
        <taxon>Hexapoda</taxon>
        <taxon>Insecta</taxon>
        <taxon>Pterygota</taxon>
        <taxon>Neoptera</taxon>
        <taxon>Polyneoptera</taxon>
        <taxon>Phasmatodea</taxon>
        <taxon>Verophasmatodea</taxon>
        <taxon>Anareolatae</taxon>
        <taxon>Phasmatidae</taxon>
        <taxon>Eurycanthinae</taxon>
        <taxon>Dryococelus</taxon>
    </lineage>
</organism>
<keyword evidence="1" id="KW-0472">Membrane</keyword>
<sequence>MIECNIDVINIEFQVDTGAFFFISIICIHLEGALGTLLGCNTVLANKMHYLYLYIVEGNFTNILGL</sequence>
<proteinExistence type="predicted"/>
<keyword evidence="3" id="KW-1185">Reference proteome</keyword>
<comment type="caution">
    <text evidence="2">The sequence shown here is derived from an EMBL/GenBank/DDBJ whole genome shotgun (WGS) entry which is preliminary data.</text>
</comment>
<evidence type="ECO:0000313" key="3">
    <source>
        <dbReference type="Proteomes" id="UP001159363"/>
    </source>
</evidence>
<dbReference type="EMBL" id="JARBHB010000005">
    <property type="protein sequence ID" value="KAJ8884239.1"/>
    <property type="molecule type" value="Genomic_DNA"/>
</dbReference>
<feature type="transmembrane region" description="Helical" evidence="1">
    <location>
        <begin position="20"/>
        <end position="44"/>
    </location>
</feature>